<gene>
    <name evidence="2" type="ORF">ACH5RR_039696</name>
</gene>
<keyword evidence="1" id="KW-0812">Transmembrane</keyword>
<keyword evidence="1" id="KW-0472">Membrane</keyword>
<reference evidence="2 3" key="1">
    <citation type="submission" date="2024-11" db="EMBL/GenBank/DDBJ databases">
        <title>A near-complete genome assembly of Cinchona calisaya.</title>
        <authorList>
            <person name="Lian D.C."/>
            <person name="Zhao X.W."/>
            <person name="Wei L."/>
        </authorList>
    </citation>
    <scope>NUCLEOTIDE SEQUENCE [LARGE SCALE GENOMIC DNA]</scope>
    <source>
        <tissue evidence="2">Nenye</tissue>
    </source>
</reference>
<keyword evidence="3" id="KW-1185">Reference proteome</keyword>
<protein>
    <submittedName>
        <fullName evidence="2">Uncharacterized protein</fullName>
    </submittedName>
</protein>
<evidence type="ECO:0000313" key="3">
    <source>
        <dbReference type="Proteomes" id="UP001630127"/>
    </source>
</evidence>
<dbReference type="AlphaFoldDB" id="A0ABD2Y0B6"/>
<evidence type="ECO:0000313" key="2">
    <source>
        <dbReference type="EMBL" id="KAL3500603.1"/>
    </source>
</evidence>
<keyword evidence="1" id="KW-1133">Transmembrane helix</keyword>
<name>A0ABD2Y0B6_9GENT</name>
<dbReference type="Proteomes" id="UP001630127">
    <property type="component" value="Unassembled WGS sequence"/>
</dbReference>
<dbReference type="EMBL" id="JBJUIK010000016">
    <property type="protein sequence ID" value="KAL3500603.1"/>
    <property type="molecule type" value="Genomic_DNA"/>
</dbReference>
<feature type="transmembrane region" description="Helical" evidence="1">
    <location>
        <begin position="63"/>
        <end position="82"/>
    </location>
</feature>
<organism evidence="2 3">
    <name type="scientific">Cinchona calisaya</name>
    <dbReference type="NCBI Taxonomy" id="153742"/>
    <lineage>
        <taxon>Eukaryota</taxon>
        <taxon>Viridiplantae</taxon>
        <taxon>Streptophyta</taxon>
        <taxon>Embryophyta</taxon>
        <taxon>Tracheophyta</taxon>
        <taxon>Spermatophyta</taxon>
        <taxon>Magnoliopsida</taxon>
        <taxon>eudicotyledons</taxon>
        <taxon>Gunneridae</taxon>
        <taxon>Pentapetalae</taxon>
        <taxon>asterids</taxon>
        <taxon>lamiids</taxon>
        <taxon>Gentianales</taxon>
        <taxon>Rubiaceae</taxon>
        <taxon>Cinchonoideae</taxon>
        <taxon>Cinchoneae</taxon>
        <taxon>Cinchona</taxon>
    </lineage>
</organism>
<feature type="transmembrane region" description="Helical" evidence="1">
    <location>
        <begin position="21"/>
        <end position="51"/>
    </location>
</feature>
<sequence length="113" mass="13076">MCMQVLKHKYITIMRFFCSDSCLLLLFSGSINISGVEVDLTFFTFILSANFYQTNWMAKVGRLWLFFLWLCTYPCFGVNFVVQCPGPPRCPFVPRWSFKQNVMFLAATLGLSL</sequence>
<evidence type="ECO:0000256" key="1">
    <source>
        <dbReference type="SAM" id="Phobius"/>
    </source>
</evidence>
<accession>A0ABD2Y0B6</accession>
<comment type="caution">
    <text evidence="2">The sequence shown here is derived from an EMBL/GenBank/DDBJ whole genome shotgun (WGS) entry which is preliminary data.</text>
</comment>
<proteinExistence type="predicted"/>